<name>A0A1Y5SHV6_9PROT</name>
<dbReference type="PANTHER" id="PTHR30615">
    <property type="entry name" value="UNCHARACTERIZED PROTEIN YJBQ-RELATED"/>
    <property type="match status" value="1"/>
</dbReference>
<dbReference type="InParanoid" id="A0A1Y5SHV6"/>
<dbReference type="EMBL" id="FWFR01000001">
    <property type="protein sequence ID" value="SLN40863.1"/>
    <property type="molecule type" value="Genomic_DNA"/>
</dbReference>
<dbReference type="PANTHER" id="PTHR30615:SF8">
    <property type="entry name" value="UPF0047 PROTEIN C4A8.02C"/>
    <property type="match status" value="1"/>
</dbReference>
<dbReference type="FunCoup" id="A0A1Y5SHV6">
    <property type="interactions" value="334"/>
</dbReference>
<dbReference type="PIRSF" id="PIRSF004681">
    <property type="entry name" value="UCP004681"/>
    <property type="match status" value="1"/>
</dbReference>
<evidence type="ECO:0000256" key="1">
    <source>
        <dbReference type="ARBA" id="ARBA00005534"/>
    </source>
</evidence>
<evidence type="ECO:0008006" key="4">
    <source>
        <dbReference type="Google" id="ProtNLM"/>
    </source>
</evidence>
<dbReference type="SUPFAM" id="SSF111038">
    <property type="entry name" value="YjbQ-like"/>
    <property type="match status" value="1"/>
</dbReference>
<dbReference type="NCBIfam" id="TIGR00149">
    <property type="entry name" value="TIGR00149_YjbQ"/>
    <property type="match status" value="1"/>
</dbReference>
<evidence type="ECO:0000313" key="2">
    <source>
        <dbReference type="EMBL" id="SLN40863.1"/>
    </source>
</evidence>
<dbReference type="Pfam" id="PF01894">
    <property type="entry name" value="YjbQ"/>
    <property type="match status" value="1"/>
</dbReference>
<accession>A0A1Y5SHV6</accession>
<evidence type="ECO:0000313" key="3">
    <source>
        <dbReference type="Proteomes" id="UP000193200"/>
    </source>
</evidence>
<gene>
    <name evidence="2" type="ORF">OCH7691_01739</name>
</gene>
<dbReference type="InterPro" id="IPR001602">
    <property type="entry name" value="UPF0047_YjbQ-like"/>
</dbReference>
<keyword evidence="3" id="KW-1185">Reference proteome</keyword>
<dbReference type="AlphaFoldDB" id="A0A1Y5SHV6"/>
<comment type="similarity">
    <text evidence="1">Belongs to the UPF0047 family.</text>
</comment>
<reference evidence="2 3" key="1">
    <citation type="submission" date="2017-03" db="EMBL/GenBank/DDBJ databases">
        <authorList>
            <person name="Afonso C.L."/>
            <person name="Miller P.J."/>
            <person name="Scott M.A."/>
            <person name="Spackman E."/>
            <person name="Goraichik I."/>
            <person name="Dimitrov K.M."/>
            <person name="Suarez D.L."/>
            <person name="Swayne D.E."/>
        </authorList>
    </citation>
    <scope>NUCLEOTIDE SEQUENCE [LARGE SCALE GENOMIC DNA]</scope>
    <source>
        <strain evidence="2 3">CECT 7691</strain>
    </source>
</reference>
<proteinExistence type="inferred from homology"/>
<dbReference type="Gene3D" id="2.60.120.460">
    <property type="entry name" value="YjbQ-like"/>
    <property type="match status" value="1"/>
</dbReference>
<dbReference type="Proteomes" id="UP000193200">
    <property type="component" value="Unassembled WGS sequence"/>
</dbReference>
<sequence length="158" mass="17643">MLRQATTTIEVASDGEGLYEVTDRVAGWVATQAIDSGLLTLFCRHSSASLLIQENADPDVQGDLLRFFRTLVREDHDLYWHRAEGTDDMPAHIRAALTQSQLSIPVGGGRPLLGTWQGIYLFEHRRRPHRPRNRRSSARRIAVSGCWTNRGGAVIPSP</sequence>
<dbReference type="InterPro" id="IPR035917">
    <property type="entry name" value="YjbQ-like_sf"/>
</dbReference>
<protein>
    <recommendedName>
        <fullName evidence="4">Secondary thiamine-phosphate synthase enzyme</fullName>
    </recommendedName>
</protein>
<organism evidence="2 3">
    <name type="scientific">Oceanibacterium hippocampi</name>
    <dbReference type="NCBI Taxonomy" id="745714"/>
    <lineage>
        <taxon>Bacteria</taxon>
        <taxon>Pseudomonadati</taxon>
        <taxon>Pseudomonadota</taxon>
        <taxon>Alphaproteobacteria</taxon>
        <taxon>Sneathiellales</taxon>
        <taxon>Sneathiellaceae</taxon>
        <taxon>Oceanibacterium</taxon>
    </lineage>
</organism>